<keyword evidence="1" id="KW-0472">Membrane</keyword>
<proteinExistence type="predicted"/>
<keyword evidence="1" id="KW-1133">Transmembrane helix</keyword>
<protein>
    <submittedName>
        <fullName evidence="2">Uncharacterized protein</fullName>
    </submittedName>
</protein>
<dbReference type="Proteomes" id="UP000237798">
    <property type="component" value="Unassembled WGS sequence"/>
</dbReference>
<dbReference type="EMBL" id="PVXP01000004">
    <property type="protein sequence ID" value="PRR86398.1"/>
    <property type="molecule type" value="Genomic_DNA"/>
</dbReference>
<evidence type="ECO:0000313" key="2">
    <source>
        <dbReference type="EMBL" id="PRR86398.1"/>
    </source>
</evidence>
<name>A0A2T0BRA4_9CLOT</name>
<evidence type="ECO:0000256" key="1">
    <source>
        <dbReference type="SAM" id="Phobius"/>
    </source>
</evidence>
<evidence type="ECO:0000313" key="3">
    <source>
        <dbReference type="Proteomes" id="UP000237798"/>
    </source>
</evidence>
<reference evidence="2 3" key="1">
    <citation type="submission" date="2018-03" db="EMBL/GenBank/DDBJ databases">
        <title>Genome sequence of Clostridium luticellarii DSM 29923.</title>
        <authorList>
            <person name="Poehlein A."/>
            <person name="Daniel R."/>
        </authorList>
    </citation>
    <scope>NUCLEOTIDE SEQUENCE [LARGE SCALE GENOMIC DNA]</scope>
    <source>
        <strain evidence="2 3">DSM 29923</strain>
    </source>
</reference>
<dbReference type="AlphaFoldDB" id="A0A2T0BRA4"/>
<dbReference type="OrthoDB" id="9996110at2"/>
<comment type="caution">
    <text evidence="2">The sequence shown here is derived from an EMBL/GenBank/DDBJ whole genome shotgun (WGS) entry which is preliminary data.</text>
</comment>
<sequence>MYFFMVILGLIIGALLIFMGIRGKNSDIISIGWVLSIFFLLICINIYIPNLISNLKTSPMYILR</sequence>
<accession>A0A2T0BRA4</accession>
<feature type="transmembrane region" description="Helical" evidence="1">
    <location>
        <begin position="33"/>
        <end position="52"/>
    </location>
</feature>
<organism evidence="2 3">
    <name type="scientific">Clostridium luticellarii</name>
    <dbReference type="NCBI Taxonomy" id="1691940"/>
    <lineage>
        <taxon>Bacteria</taxon>
        <taxon>Bacillati</taxon>
        <taxon>Bacillota</taxon>
        <taxon>Clostridia</taxon>
        <taxon>Eubacteriales</taxon>
        <taxon>Clostridiaceae</taxon>
        <taxon>Clostridium</taxon>
    </lineage>
</organism>
<gene>
    <name evidence="2" type="ORF">CLLU_04960</name>
</gene>
<keyword evidence="3" id="KW-1185">Reference proteome</keyword>
<keyword evidence="1" id="KW-0812">Transmembrane</keyword>
<dbReference type="RefSeq" id="WP_106008003.1">
    <property type="nucleotide sequence ID" value="NZ_JALCPJ010000001.1"/>
</dbReference>